<evidence type="ECO:0000256" key="2">
    <source>
        <dbReference type="ARBA" id="ARBA00022801"/>
    </source>
</evidence>
<evidence type="ECO:0000313" key="4">
    <source>
        <dbReference type="EMBL" id="KAK0384280.1"/>
    </source>
</evidence>
<protein>
    <recommendedName>
        <fullName evidence="3">Beta-lactamase-related domain-containing protein</fullName>
    </recommendedName>
</protein>
<feature type="domain" description="Beta-lactamase-related" evidence="3">
    <location>
        <begin position="17"/>
        <end position="305"/>
    </location>
</feature>
<dbReference type="GO" id="GO:0016787">
    <property type="term" value="F:hydrolase activity"/>
    <property type="evidence" value="ECO:0007669"/>
    <property type="project" value="UniProtKB-KW"/>
</dbReference>
<evidence type="ECO:0000256" key="1">
    <source>
        <dbReference type="ARBA" id="ARBA00009009"/>
    </source>
</evidence>
<keyword evidence="5" id="KW-1185">Reference proteome</keyword>
<dbReference type="Gene3D" id="3.40.710.10">
    <property type="entry name" value="DD-peptidase/beta-lactamase superfamily"/>
    <property type="match status" value="1"/>
</dbReference>
<keyword evidence="2" id="KW-0378">Hydrolase</keyword>
<dbReference type="Pfam" id="PF00144">
    <property type="entry name" value="Beta-lactamase"/>
    <property type="match status" value="1"/>
</dbReference>
<proteinExistence type="inferred from homology"/>
<dbReference type="Proteomes" id="UP001175261">
    <property type="component" value="Unassembled WGS sequence"/>
</dbReference>
<evidence type="ECO:0000313" key="5">
    <source>
        <dbReference type="Proteomes" id="UP001175261"/>
    </source>
</evidence>
<comment type="caution">
    <text evidence="4">The sequence shown here is derived from an EMBL/GenBank/DDBJ whole genome shotgun (WGS) entry which is preliminary data.</text>
</comment>
<dbReference type="InterPro" id="IPR050789">
    <property type="entry name" value="Diverse_Enzym_Activities"/>
</dbReference>
<evidence type="ECO:0000259" key="3">
    <source>
        <dbReference type="Pfam" id="PF00144"/>
    </source>
</evidence>
<dbReference type="PANTHER" id="PTHR43283">
    <property type="entry name" value="BETA-LACTAMASE-RELATED"/>
    <property type="match status" value="1"/>
</dbReference>
<dbReference type="InterPro" id="IPR001466">
    <property type="entry name" value="Beta-lactam-related"/>
</dbReference>
<dbReference type="EMBL" id="JAPDFR010000008">
    <property type="protein sequence ID" value="KAK0384280.1"/>
    <property type="molecule type" value="Genomic_DNA"/>
</dbReference>
<dbReference type="SUPFAM" id="SSF56601">
    <property type="entry name" value="beta-lactamase/transpeptidase-like"/>
    <property type="match status" value="1"/>
</dbReference>
<dbReference type="PANTHER" id="PTHR43283:SF17">
    <property type="entry name" value="(LOVD), PUTATIVE (AFU_ORTHOLOGUE AFUA_5G00920)-RELATED"/>
    <property type="match status" value="1"/>
</dbReference>
<name>A0AA39GBJ0_SARSR</name>
<accession>A0AA39GBJ0</accession>
<sequence length="367" mass="40900">MDRLDDILKAHVAQGEDTTNKLLGAAFIVTNKDGFLYSGSAGRSRMDTASRPFGTDTFTWIASCTKLITSSCVLHLVEQGKAGLDDDLRPLVPELAAMQILRGFQREKPILEQNTKPITFRVLLTHTLGLPYDMIDPDVVKYSQFISRTDWCMSWNRNGFNTPIRFTPGEGWLYGPAPDWAGLALEAITGDTLGAYMQRHVLDPLKMQDTGFWPAKLQDRNISRRGVEPVERKEEGGKLEGVNAWQPEEHEIESGGAGLYSTADNYAKFLQGFLRGEVIGEKIMQEMFAPQLNEKQRSAMEAIAYEDPAARWGFVPEFLEGTPINHGLGGIINLKDVEGKRRKGSMTWSGMVNSRWVSLAMLPIANS</sequence>
<dbReference type="InterPro" id="IPR012338">
    <property type="entry name" value="Beta-lactam/transpept-like"/>
</dbReference>
<reference evidence="4" key="1">
    <citation type="submission" date="2022-10" db="EMBL/GenBank/DDBJ databases">
        <title>Determination and structural analysis of whole genome sequence of Sarocladium strictum F4-1.</title>
        <authorList>
            <person name="Hu L."/>
            <person name="Jiang Y."/>
        </authorList>
    </citation>
    <scope>NUCLEOTIDE SEQUENCE</scope>
    <source>
        <strain evidence="4">F4-1</strain>
    </source>
</reference>
<organism evidence="4 5">
    <name type="scientific">Sarocladium strictum</name>
    <name type="common">Black bundle disease fungus</name>
    <name type="synonym">Acremonium strictum</name>
    <dbReference type="NCBI Taxonomy" id="5046"/>
    <lineage>
        <taxon>Eukaryota</taxon>
        <taxon>Fungi</taxon>
        <taxon>Dikarya</taxon>
        <taxon>Ascomycota</taxon>
        <taxon>Pezizomycotina</taxon>
        <taxon>Sordariomycetes</taxon>
        <taxon>Hypocreomycetidae</taxon>
        <taxon>Hypocreales</taxon>
        <taxon>Sarocladiaceae</taxon>
        <taxon>Sarocladium</taxon>
    </lineage>
</organism>
<dbReference type="AlphaFoldDB" id="A0AA39GBJ0"/>
<comment type="similarity">
    <text evidence="1">Belongs to the class-A beta-lactamase family.</text>
</comment>
<gene>
    <name evidence="4" type="ORF">NLU13_8368</name>
</gene>